<protein>
    <submittedName>
        <fullName evidence="2">Uncharacterized protein</fullName>
    </submittedName>
</protein>
<dbReference type="EMBL" id="JBBPBN010000037">
    <property type="protein sequence ID" value="KAK9000746.1"/>
    <property type="molecule type" value="Genomic_DNA"/>
</dbReference>
<proteinExistence type="predicted"/>
<sequence>MPGASSVDPDAEDKKVPSFGSSDAKSPRLDDEDNTKQRNHSASSVLSLFVQPRAVGVGGIRWLMSMRLLWKLIRKYFGVILLHSGRRRKEKALLKKATSKDYVSSYSSSESVQSFRPKRGRDKDDMVEATYNALEDENETFAGDDGFLENRNNQKGELTRRNSSSNYVKEKGMVWGRSGYEGGSNVGLDDHKAEEVIKESFSQPDPEADKGLGRKAKISLLAGCGELPAIAKLKNDMEMEMATIVDVSSRQFYMGSSLNQGMITTDMELDVGYVVPSMMAPPPVYNLDPAEESMVIPAEEYVVNPTEGTNINSAEEYIVNHAEGNNINPSEEDNVIHQGNDIPDAAPGFGGPYNIIDPEVNDILDVAGFGGYVANPPGNDNIDSLDKILKGFDGFFYS</sequence>
<evidence type="ECO:0000313" key="2">
    <source>
        <dbReference type="EMBL" id="KAK9000746.1"/>
    </source>
</evidence>
<feature type="region of interest" description="Disordered" evidence="1">
    <location>
        <begin position="142"/>
        <end position="163"/>
    </location>
</feature>
<gene>
    <name evidence="2" type="ORF">V6N11_081233</name>
</gene>
<keyword evidence="3" id="KW-1185">Reference proteome</keyword>
<evidence type="ECO:0000256" key="1">
    <source>
        <dbReference type="SAM" id="MobiDB-lite"/>
    </source>
</evidence>
<accession>A0ABR2QJ98</accession>
<reference evidence="2 3" key="1">
    <citation type="journal article" date="2024" name="G3 (Bethesda)">
        <title>Genome assembly of Hibiscus sabdariffa L. provides insights into metabolisms of medicinal natural products.</title>
        <authorList>
            <person name="Kim T."/>
        </authorList>
    </citation>
    <scope>NUCLEOTIDE SEQUENCE [LARGE SCALE GENOMIC DNA]</scope>
    <source>
        <strain evidence="2">TK-2024</strain>
        <tissue evidence="2">Old leaves</tissue>
    </source>
</reference>
<comment type="caution">
    <text evidence="2">The sequence shown here is derived from an EMBL/GenBank/DDBJ whole genome shotgun (WGS) entry which is preliminary data.</text>
</comment>
<name>A0ABR2QJ98_9ROSI</name>
<dbReference type="Proteomes" id="UP001396334">
    <property type="component" value="Unassembled WGS sequence"/>
</dbReference>
<feature type="region of interest" description="Disordered" evidence="1">
    <location>
        <begin position="1"/>
        <end position="43"/>
    </location>
</feature>
<evidence type="ECO:0000313" key="3">
    <source>
        <dbReference type="Proteomes" id="UP001396334"/>
    </source>
</evidence>
<organism evidence="2 3">
    <name type="scientific">Hibiscus sabdariffa</name>
    <name type="common">roselle</name>
    <dbReference type="NCBI Taxonomy" id="183260"/>
    <lineage>
        <taxon>Eukaryota</taxon>
        <taxon>Viridiplantae</taxon>
        <taxon>Streptophyta</taxon>
        <taxon>Embryophyta</taxon>
        <taxon>Tracheophyta</taxon>
        <taxon>Spermatophyta</taxon>
        <taxon>Magnoliopsida</taxon>
        <taxon>eudicotyledons</taxon>
        <taxon>Gunneridae</taxon>
        <taxon>Pentapetalae</taxon>
        <taxon>rosids</taxon>
        <taxon>malvids</taxon>
        <taxon>Malvales</taxon>
        <taxon>Malvaceae</taxon>
        <taxon>Malvoideae</taxon>
        <taxon>Hibiscus</taxon>
    </lineage>
</organism>